<dbReference type="STRING" id="333673.A0A3M0J9T8"/>
<feature type="binding site" evidence="5">
    <location>
        <position position="443"/>
    </location>
    <ligand>
        <name>ATP</name>
        <dbReference type="ChEBI" id="CHEBI:30616"/>
    </ligand>
</feature>
<dbReference type="Proteomes" id="UP000269221">
    <property type="component" value="Unassembled WGS sequence"/>
</dbReference>
<dbReference type="PANTHER" id="PTHR45832:SF22">
    <property type="entry name" value="SERINE_THREONINE-PROTEIN KINASE SAMKA-RELATED"/>
    <property type="match status" value="1"/>
</dbReference>
<dbReference type="SUPFAM" id="SSF56112">
    <property type="entry name" value="Protein kinase-like (PK-like)"/>
    <property type="match status" value="1"/>
</dbReference>
<evidence type="ECO:0000313" key="9">
    <source>
        <dbReference type="EMBL" id="RMB97705.1"/>
    </source>
</evidence>
<evidence type="ECO:0000259" key="8">
    <source>
        <dbReference type="PROSITE" id="PS50011"/>
    </source>
</evidence>
<dbReference type="GO" id="GO:0004674">
    <property type="term" value="F:protein serine/threonine kinase activity"/>
    <property type="evidence" value="ECO:0007669"/>
    <property type="project" value="UniProtKB-EC"/>
</dbReference>
<evidence type="ECO:0000256" key="4">
    <source>
        <dbReference type="ARBA" id="ARBA00022840"/>
    </source>
</evidence>
<evidence type="ECO:0000256" key="6">
    <source>
        <dbReference type="SAM" id="Coils"/>
    </source>
</evidence>
<dbReference type="OrthoDB" id="9222254at2759"/>
<dbReference type="GO" id="GO:0005524">
    <property type="term" value="F:ATP binding"/>
    <property type="evidence" value="ECO:0007669"/>
    <property type="project" value="UniProtKB-UniRule"/>
</dbReference>
<keyword evidence="4 5" id="KW-0067">ATP-binding</keyword>
<gene>
    <name evidence="9" type="ORF">DUI87_25856</name>
</gene>
<protein>
    <recommendedName>
        <fullName evidence="2">non-specific serine/threonine protein kinase</fullName>
        <ecNumber evidence="2">2.7.11.1</ecNumber>
    </recommendedName>
</protein>
<feature type="compositionally biased region" description="Low complexity" evidence="7">
    <location>
        <begin position="195"/>
        <end position="207"/>
    </location>
</feature>
<feature type="region of interest" description="Disordered" evidence="7">
    <location>
        <begin position="69"/>
        <end position="108"/>
    </location>
</feature>
<feature type="domain" description="Protein kinase" evidence="8">
    <location>
        <begin position="413"/>
        <end position="667"/>
    </location>
</feature>
<dbReference type="Gene3D" id="3.30.200.20">
    <property type="entry name" value="Phosphorylase Kinase, domain 1"/>
    <property type="match status" value="1"/>
</dbReference>
<keyword evidence="6" id="KW-0175">Coiled coil</keyword>
<evidence type="ECO:0000256" key="5">
    <source>
        <dbReference type="PROSITE-ProRule" id="PRU10141"/>
    </source>
</evidence>
<feature type="compositionally biased region" description="Basic and acidic residues" evidence="7">
    <location>
        <begin position="182"/>
        <end position="192"/>
    </location>
</feature>
<dbReference type="InterPro" id="IPR011009">
    <property type="entry name" value="Kinase-like_dom_sf"/>
</dbReference>
<dbReference type="PROSITE" id="PS00107">
    <property type="entry name" value="PROTEIN_KINASE_ATP"/>
    <property type="match status" value="1"/>
</dbReference>
<dbReference type="SMART" id="SM00220">
    <property type="entry name" value="S_TKc"/>
    <property type="match status" value="1"/>
</dbReference>
<comment type="caution">
    <text evidence="9">The sequence shown here is derived from an EMBL/GenBank/DDBJ whole genome shotgun (WGS) entry which is preliminary data.</text>
</comment>
<dbReference type="InterPro" id="IPR051931">
    <property type="entry name" value="PAK3-like"/>
</dbReference>
<feature type="region of interest" description="Disordered" evidence="7">
    <location>
        <begin position="834"/>
        <end position="863"/>
    </location>
</feature>
<feature type="region of interest" description="Disordered" evidence="7">
    <location>
        <begin position="140"/>
        <end position="214"/>
    </location>
</feature>
<dbReference type="AlphaFoldDB" id="A0A3M0J9T8"/>
<dbReference type="PROSITE" id="PS50011">
    <property type="entry name" value="PROTEIN_KINASE_DOM"/>
    <property type="match status" value="1"/>
</dbReference>
<feature type="region of interest" description="Disordered" evidence="7">
    <location>
        <begin position="892"/>
        <end position="912"/>
    </location>
</feature>
<comment type="similarity">
    <text evidence="1">Belongs to the protein kinase superfamily. STE Ser/Thr protein kinase family. STE20 subfamily.</text>
</comment>
<name>A0A3M0J9T8_HIRRU</name>
<proteinExistence type="inferred from homology"/>
<organism evidence="9 10">
    <name type="scientific">Hirundo rustica rustica</name>
    <dbReference type="NCBI Taxonomy" id="333673"/>
    <lineage>
        <taxon>Eukaryota</taxon>
        <taxon>Metazoa</taxon>
        <taxon>Chordata</taxon>
        <taxon>Craniata</taxon>
        <taxon>Vertebrata</taxon>
        <taxon>Euteleostomi</taxon>
        <taxon>Archelosauria</taxon>
        <taxon>Archosauria</taxon>
        <taxon>Dinosauria</taxon>
        <taxon>Saurischia</taxon>
        <taxon>Theropoda</taxon>
        <taxon>Coelurosauria</taxon>
        <taxon>Aves</taxon>
        <taxon>Neognathae</taxon>
        <taxon>Neoaves</taxon>
        <taxon>Telluraves</taxon>
        <taxon>Australaves</taxon>
        <taxon>Passeriformes</taxon>
        <taxon>Sylvioidea</taxon>
        <taxon>Hirundinidae</taxon>
        <taxon>Hirundo</taxon>
    </lineage>
</organism>
<dbReference type="Pfam" id="PF00069">
    <property type="entry name" value="Pkinase"/>
    <property type="match status" value="1"/>
</dbReference>
<evidence type="ECO:0000256" key="3">
    <source>
        <dbReference type="ARBA" id="ARBA00022741"/>
    </source>
</evidence>
<feature type="compositionally biased region" description="Basic and acidic residues" evidence="7">
    <location>
        <begin position="140"/>
        <end position="151"/>
    </location>
</feature>
<keyword evidence="10" id="KW-1185">Reference proteome</keyword>
<reference evidence="9 10" key="1">
    <citation type="submission" date="2018-07" db="EMBL/GenBank/DDBJ databases">
        <title>A high quality draft genome assembly of the barn swallow (H. rustica rustica).</title>
        <authorList>
            <person name="Formenti G."/>
            <person name="Chiara M."/>
            <person name="Poveda L."/>
            <person name="Francoijs K.-J."/>
            <person name="Bonisoli-Alquati A."/>
            <person name="Canova L."/>
            <person name="Gianfranceschi L."/>
            <person name="Horner D.S."/>
            <person name="Saino N."/>
        </authorList>
    </citation>
    <scope>NUCLEOTIDE SEQUENCE [LARGE SCALE GENOMIC DNA]</scope>
    <source>
        <strain evidence="9">Chelidonia</strain>
        <tissue evidence="9">Blood</tissue>
    </source>
</reference>
<evidence type="ECO:0000256" key="1">
    <source>
        <dbReference type="ARBA" id="ARBA00008874"/>
    </source>
</evidence>
<evidence type="ECO:0000313" key="10">
    <source>
        <dbReference type="Proteomes" id="UP000269221"/>
    </source>
</evidence>
<dbReference type="InterPro" id="IPR017441">
    <property type="entry name" value="Protein_kinase_ATP_BS"/>
</dbReference>
<dbReference type="PROSITE" id="PS00108">
    <property type="entry name" value="PROTEIN_KINASE_ST"/>
    <property type="match status" value="1"/>
</dbReference>
<dbReference type="EMBL" id="QRBI01000157">
    <property type="protein sequence ID" value="RMB97705.1"/>
    <property type="molecule type" value="Genomic_DNA"/>
</dbReference>
<sequence>MPNPHSQNRPVSCEPRSLSEGLSLWVAGSLVALREIPAALSTVEEKVMISGGENSSRHATGIRLLPDRFQSTESRADSPLASSAPGEEAKEEQNDHQPPAVLTPQPELSRTVPLEKEHEQIACSEMPCQPCHIQGELSPAKEGEKQLRQQLEEPQENGQNMEAEAQAELPKAPSDIMAVKRSNKEDMRRTQDRWNLQQQRGDQQNQNSGKKLQTELQKTQARIKARKNLDEKLQEKLQKTQAKIKAVDERLEVETEIQRETEEIINLLLEEQEALQKRVEVLASHLAACKDFQQVTGNKEPQNSCEAQQVSQAEVLPVEQVVKMVEEKRTPCEEVEHLNKELQIYTGSSIEPAAAAAAVSSKGAFAAGAKKGSAGSLFISSTDRAAAQHQEMEDDSLQLLRKIVNMENPQRRYTELENLGSGAFGVVCRAVDTATGGEVAIKKIDLEEVSEKQRIVNEIMIMKRNRSPCLVTYLDSYLVHEELWLVMEYMDGGTLSAVIRETPMTEDEIATVSRECLQGLDFLHSNHVVHRDVKSINILLRTDGSVKLADFGLSAQLTPEQSRRSSVIGTAWWMAPEVVKGQPYGPKVDIWSFGIVGIEMVEQEVPYQNASPVSVQLLTATKGAPELRRPKFLSPLLRDFLSCCLQRDEARRCSAKELLQPEKTPLPECKHQKANRIGQQGGDKNVTITLELFSITSLEGRKGSGRGRTKGGVGQPKYPVQMQALSSDSRAFVLLPLGSVSLSAISLAGGEFCSSEEAAGSGRLLAKVQSWCRAVSELESTEATALSALAPSAPGEEAKEEPKEGNYCLIPAVVTAQLEYSKPGSVQHLVEQQDVEHSGDVSAAVTPTSAGAESGAHESLSPSADEPLFLNAAEHMHTEVVKEAVLVAQRPLEEPEDPCEQKQSGDEEMGAKARAAEAESPAYVPHSPRADGLVLLDTAQSMAASAEGTESPGHTVHSQTADAPLFLHHRDFLQTEGLKRAVLMVQEPLE</sequence>
<evidence type="ECO:0000256" key="2">
    <source>
        <dbReference type="ARBA" id="ARBA00012513"/>
    </source>
</evidence>
<dbReference type="EC" id="2.7.11.1" evidence="2"/>
<evidence type="ECO:0000256" key="7">
    <source>
        <dbReference type="SAM" id="MobiDB-lite"/>
    </source>
</evidence>
<dbReference type="Gene3D" id="1.10.510.10">
    <property type="entry name" value="Transferase(Phosphotransferase) domain 1"/>
    <property type="match status" value="1"/>
</dbReference>
<dbReference type="PANTHER" id="PTHR45832">
    <property type="entry name" value="SERINE/THREONINE-PROTEIN KINASE SAMKA-RELATED-RELATED"/>
    <property type="match status" value="1"/>
</dbReference>
<keyword evidence="3 5" id="KW-0547">Nucleotide-binding</keyword>
<feature type="compositionally biased region" description="Basic and acidic residues" evidence="7">
    <location>
        <begin position="899"/>
        <end position="912"/>
    </location>
</feature>
<accession>A0A3M0J9T8</accession>
<feature type="coiled-coil region" evidence="6">
    <location>
        <begin position="230"/>
        <end position="278"/>
    </location>
</feature>
<dbReference type="InterPro" id="IPR008271">
    <property type="entry name" value="Ser/Thr_kinase_AS"/>
</dbReference>
<dbReference type="InterPro" id="IPR000719">
    <property type="entry name" value="Prot_kinase_dom"/>
</dbReference>